<feature type="domain" description="Pirin C-terminal" evidence="5">
    <location>
        <begin position="201"/>
        <end position="300"/>
    </location>
</feature>
<reference evidence="7" key="1">
    <citation type="journal article" date="2017" name="Biotechnol. Biofuels">
        <title>Evaluation of environmental bacterial communities as a factor affecting the growth of duckweed Lemna minor.</title>
        <authorList>
            <person name="Ishizawa H."/>
            <person name="Kuroda M."/>
            <person name="Morikawa M."/>
            <person name="Ike M."/>
        </authorList>
    </citation>
    <scope>NUCLEOTIDE SEQUENCE [LARGE SCALE GENOMIC DNA]</scope>
    <source>
        <strain evidence="7">H3</strain>
    </source>
</reference>
<dbReference type="STRING" id="332411.VI06_07220"/>
<feature type="binding site" evidence="2">
    <location>
        <position position="84"/>
    </location>
    <ligand>
        <name>Fe cation</name>
        <dbReference type="ChEBI" id="CHEBI:24875"/>
    </ligand>
</feature>
<gene>
    <name evidence="6" type="ORF">DLM_2620</name>
</gene>
<feature type="binding site" evidence="2">
    <location>
        <position position="128"/>
    </location>
    <ligand>
        <name>Fe cation</name>
        <dbReference type="ChEBI" id="CHEBI:24875"/>
    </ligand>
</feature>
<comment type="cofactor">
    <cofactor evidence="2">
        <name>Fe cation</name>
        <dbReference type="ChEBI" id="CHEBI:24875"/>
    </cofactor>
    <text evidence="2">Binds 1 Fe cation per subunit.</text>
</comment>
<dbReference type="PANTHER" id="PTHR13903">
    <property type="entry name" value="PIRIN-RELATED"/>
    <property type="match status" value="1"/>
</dbReference>
<dbReference type="PANTHER" id="PTHR13903:SF8">
    <property type="entry name" value="PIRIN"/>
    <property type="match status" value="1"/>
</dbReference>
<evidence type="ECO:0000259" key="4">
    <source>
        <dbReference type="Pfam" id="PF02678"/>
    </source>
</evidence>
<dbReference type="Proteomes" id="UP000198290">
    <property type="component" value="Chromosome"/>
</dbReference>
<dbReference type="CDD" id="cd02909">
    <property type="entry name" value="cupin_pirin_N"/>
    <property type="match status" value="1"/>
</dbReference>
<dbReference type="AlphaFoldDB" id="A0A3G9GJC0"/>
<feature type="domain" description="Pirin N-terminal" evidence="4">
    <location>
        <begin position="42"/>
        <end position="148"/>
    </location>
</feature>
<evidence type="ECO:0000313" key="7">
    <source>
        <dbReference type="Proteomes" id="UP000198290"/>
    </source>
</evidence>
<dbReference type="SUPFAM" id="SSF51182">
    <property type="entry name" value="RmlC-like cupins"/>
    <property type="match status" value="1"/>
</dbReference>
<evidence type="ECO:0000313" key="6">
    <source>
        <dbReference type="EMBL" id="BBF86222.1"/>
    </source>
</evidence>
<keyword evidence="2" id="KW-0479">Metal-binding</keyword>
<dbReference type="GO" id="GO:0046872">
    <property type="term" value="F:metal ion binding"/>
    <property type="evidence" value="ECO:0007669"/>
    <property type="project" value="UniProtKB-KW"/>
</dbReference>
<organism evidence="6 7">
    <name type="scientific">Aquitalea magnusonii</name>
    <dbReference type="NCBI Taxonomy" id="332411"/>
    <lineage>
        <taxon>Bacteria</taxon>
        <taxon>Pseudomonadati</taxon>
        <taxon>Pseudomonadota</taxon>
        <taxon>Betaproteobacteria</taxon>
        <taxon>Neisseriales</taxon>
        <taxon>Chromobacteriaceae</taxon>
        <taxon>Aquitalea</taxon>
    </lineage>
</organism>
<dbReference type="PIRSF" id="PIRSF006232">
    <property type="entry name" value="Pirin"/>
    <property type="match status" value="1"/>
</dbReference>
<name>A0A3G9GJC0_9NEIS</name>
<reference evidence="6 7" key="2">
    <citation type="journal article" date="2017" name="Genome Announc.">
        <title>Draft genome sequence of Aquitalea magnusonii strain H3, a plant growth-promoting bacterium of duckweed Lemna minor.</title>
        <authorList>
            <person name="Ishizawa H."/>
            <person name="Kuroda M."/>
            <person name="Ike M."/>
        </authorList>
    </citation>
    <scope>NUCLEOTIDE SEQUENCE [LARGE SCALE GENOMIC DNA]</scope>
    <source>
        <strain evidence="6 7">H3</strain>
    </source>
</reference>
<evidence type="ECO:0000256" key="1">
    <source>
        <dbReference type="ARBA" id="ARBA00008416"/>
    </source>
</evidence>
<feature type="binding site" evidence="2">
    <location>
        <position position="126"/>
    </location>
    <ligand>
        <name>Fe cation</name>
        <dbReference type="ChEBI" id="CHEBI:24875"/>
    </ligand>
</feature>
<sequence>MVVSETTPAAAPARLAGRLSTGAAKMNTWSERISAKTSDIGFAVRRLLPSRSARHIGPFIFLDHMGPAHFNLDQRDNDVRPHPHIGLATLTYLFSGALMHRDSLGSVQRIEPGAANLMIAGRGIVHSERIPEDIRRSGTPVEGLQLWLALPVALEECAPAFIHYDRGALPSWQQDGCRIQLVLGDAWGRSAPVAFPGDALYAVVEMDAGATLDIPPGFAERGIYLASGSISLGDENLASGELGLLPETATPLCITAREPSRLALLAGPTPDAHRILDWNFVSTRLERIRQARDDWQQGRFAPVPGETEFIPLPSRS</sequence>
<dbReference type="Pfam" id="PF02678">
    <property type="entry name" value="Pirin"/>
    <property type="match status" value="1"/>
</dbReference>
<reference evidence="7" key="3">
    <citation type="journal article" date="2017" name="Plant Physiol. Biochem.">
        <title>Differential oxidative and antioxidative response of duckweed Lemna minor toward plant growth promoting/inhibiting bacteria.</title>
        <authorList>
            <person name="Ishizawa H."/>
            <person name="Kuroda M."/>
            <person name="Morikawa M."/>
            <person name="Ike M."/>
        </authorList>
    </citation>
    <scope>NUCLEOTIDE SEQUENCE [LARGE SCALE GENOMIC DNA]</scope>
    <source>
        <strain evidence="7">H3</strain>
    </source>
</reference>
<dbReference type="InterPro" id="IPR014710">
    <property type="entry name" value="RmlC-like_jellyroll"/>
</dbReference>
<evidence type="ECO:0000256" key="2">
    <source>
        <dbReference type="PIRSR" id="PIRSR006232-1"/>
    </source>
</evidence>
<dbReference type="InterPro" id="IPR003829">
    <property type="entry name" value="Pirin_N_dom"/>
</dbReference>
<dbReference type="InterPro" id="IPR008778">
    <property type="entry name" value="Pirin_C_dom"/>
</dbReference>
<evidence type="ECO:0000256" key="3">
    <source>
        <dbReference type="RuleBase" id="RU003457"/>
    </source>
</evidence>
<dbReference type="InterPro" id="IPR012093">
    <property type="entry name" value="Pirin"/>
</dbReference>
<protein>
    <submittedName>
        <fullName evidence="6">Pirin-related protein</fullName>
    </submittedName>
</protein>
<dbReference type="InterPro" id="IPR011051">
    <property type="entry name" value="RmlC_Cupin_sf"/>
</dbReference>
<evidence type="ECO:0000259" key="5">
    <source>
        <dbReference type="Pfam" id="PF05726"/>
    </source>
</evidence>
<feature type="binding site" evidence="2">
    <location>
        <position position="82"/>
    </location>
    <ligand>
        <name>Fe cation</name>
        <dbReference type="ChEBI" id="CHEBI:24875"/>
    </ligand>
</feature>
<dbReference type="Gene3D" id="2.60.120.10">
    <property type="entry name" value="Jelly Rolls"/>
    <property type="match status" value="2"/>
</dbReference>
<dbReference type="EMBL" id="AP018823">
    <property type="protein sequence ID" value="BBF86222.1"/>
    <property type="molecule type" value="Genomic_DNA"/>
</dbReference>
<proteinExistence type="inferred from homology"/>
<dbReference type="Pfam" id="PF05726">
    <property type="entry name" value="Pirin_C"/>
    <property type="match status" value="1"/>
</dbReference>
<dbReference type="KEGG" id="amah:DLM_2620"/>
<keyword evidence="7" id="KW-1185">Reference proteome</keyword>
<keyword evidence="2" id="KW-0408">Iron</keyword>
<comment type="similarity">
    <text evidence="1 3">Belongs to the pirin family.</text>
</comment>
<accession>A0A3G9GJC0</accession>